<keyword evidence="6" id="KW-1185">Reference proteome</keyword>
<proteinExistence type="inferred from homology"/>
<feature type="region of interest" description="Disordered" evidence="2">
    <location>
        <begin position="386"/>
        <end position="413"/>
    </location>
</feature>
<evidence type="ECO:0000256" key="2">
    <source>
        <dbReference type="SAM" id="MobiDB-lite"/>
    </source>
</evidence>
<protein>
    <submittedName>
        <fullName evidence="5">RND family efflux transporter MFP subunit</fullName>
    </submittedName>
</protein>
<dbReference type="GO" id="GO:1990281">
    <property type="term" value="C:efflux pump complex"/>
    <property type="evidence" value="ECO:0007669"/>
    <property type="project" value="TreeGrafter"/>
</dbReference>
<dbReference type="InterPro" id="IPR058625">
    <property type="entry name" value="MdtA-like_BSH"/>
</dbReference>
<dbReference type="Pfam" id="PF25954">
    <property type="entry name" value="Beta-barrel_RND_2"/>
    <property type="match status" value="1"/>
</dbReference>
<reference evidence="5 6" key="1">
    <citation type="submission" date="2020-08" db="EMBL/GenBank/DDBJ databases">
        <title>Genomic Encyclopedia of Type Strains, Phase IV (KMG-IV): sequencing the most valuable type-strain genomes for metagenomic binning, comparative biology and taxonomic classification.</title>
        <authorList>
            <person name="Goeker M."/>
        </authorList>
    </citation>
    <scope>NUCLEOTIDE SEQUENCE [LARGE SCALE GENOMIC DNA]</scope>
    <source>
        <strain evidence="5 6">DSM 29781</strain>
    </source>
</reference>
<evidence type="ECO:0000313" key="5">
    <source>
        <dbReference type="EMBL" id="MBB5273517.1"/>
    </source>
</evidence>
<dbReference type="Gene3D" id="2.40.30.170">
    <property type="match status" value="1"/>
</dbReference>
<dbReference type="Gene3D" id="2.40.50.100">
    <property type="match status" value="1"/>
</dbReference>
<dbReference type="NCBIfam" id="TIGR01730">
    <property type="entry name" value="RND_mfp"/>
    <property type="match status" value="1"/>
</dbReference>
<dbReference type="Gene3D" id="1.10.287.470">
    <property type="entry name" value="Helix hairpin bin"/>
    <property type="match status" value="1"/>
</dbReference>
<feature type="domain" description="Multidrug resistance protein MdtA-like barrel-sandwich hybrid" evidence="3">
    <location>
        <begin position="83"/>
        <end position="214"/>
    </location>
</feature>
<gene>
    <name evidence="5" type="ORF">HNQ70_003547</name>
</gene>
<dbReference type="AlphaFoldDB" id="A0A7W8HKF4"/>
<dbReference type="Pfam" id="PF25917">
    <property type="entry name" value="BSH_RND"/>
    <property type="match status" value="1"/>
</dbReference>
<evidence type="ECO:0000256" key="1">
    <source>
        <dbReference type="ARBA" id="ARBA00009477"/>
    </source>
</evidence>
<feature type="domain" description="CusB-like beta-barrel" evidence="4">
    <location>
        <begin position="229"/>
        <end position="300"/>
    </location>
</feature>
<dbReference type="SUPFAM" id="SSF111369">
    <property type="entry name" value="HlyD-like secretion proteins"/>
    <property type="match status" value="1"/>
</dbReference>
<accession>A0A7W8HKF4</accession>
<evidence type="ECO:0000259" key="4">
    <source>
        <dbReference type="Pfam" id="PF25954"/>
    </source>
</evidence>
<dbReference type="InterPro" id="IPR006143">
    <property type="entry name" value="RND_pump_MFP"/>
</dbReference>
<dbReference type="Gene3D" id="2.40.420.20">
    <property type="match status" value="1"/>
</dbReference>
<comment type="similarity">
    <text evidence="1">Belongs to the membrane fusion protein (MFP) (TC 8.A.1) family.</text>
</comment>
<dbReference type="PANTHER" id="PTHR30469:SF15">
    <property type="entry name" value="HLYD FAMILY OF SECRETION PROTEINS"/>
    <property type="match status" value="1"/>
</dbReference>
<dbReference type="GO" id="GO:0015562">
    <property type="term" value="F:efflux transmembrane transporter activity"/>
    <property type="evidence" value="ECO:0007669"/>
    <property type="project" value="TreeGrafter"/>
</dbReference>
<dbReference type="InterPro" id="IPR058792">
    <property type="entry name" value="Beta-barrel_RND_2"/>
</dbReference>
<name>A0A7W8HKF4_9BURK</name>
<evidence type="ECO:0000259" key="3">
    <source>
        <dbReference type="Pfam" id="PF25917"/>
    </source>
</evidence>
<evidence type="ECO:0000313" key="6">
    <source>
        <dbReference type="Proteomes" id="UP000532440"/>
    </source>
</evidence>
<dbReference type="PANTHER" id="PTHR30469">
    <property type="entry name" value="MULTIDRUG RESISTANCE PROTEIN MDTA"/>
    <property type="match status" value="1"/>
</dbReference>
<dbReference type="RefSeq" id="WP_221302882.1">
    <property type="nucleotide sequence ID" value="NZ_BAABEW010000020.1"/>
</dbReference>
<organism evidence="5 6">
    <name type="scientific">Quisquiliibacterium transsilvanicum</name>
    <dbReference type="NCBI Taxonomy" id="1549638"/>
    <lineage>
        <taxon>Bacteria</taxon>
        <taxon>Pseudomonadati</taxon>
        <taxon>Pseudomonadota</taxon>
        <taxon>Betaproteobacteria</taxon>
        <taxon>Burkholderiales</taxon>
        <taxon>Burkholderiaceae</taxon>
        <taxon>Quisquiliibacterium</taxon>
    </lineage>
</organism>
<dbReference type="Proteomes" id="UP000532440">
    <property type="component" value="Unassembled WGS sequence"/>
</dbReference>
<sequence>MSRARSVALLLTVLALGLAAGWWAGRRDDGGQAGAPQPPAATAQAEAPPSVLEFAASDLLTLAAGPIARTIPLTGTLRPSNQTLVRAKVSGELVEVAVREGTPVRAGQRIARIDPTEFEARVREREAQRRSAEAQVEQSRRTRDNNRALLDKGFISQNAFDNAESGYQVTVANRDAATAQLAQARKALADTSVLAPMTGMVAERFAQVGEKVSPDSRILSIVDLSRMEIEAPVPASEIGSVRIGQPVTLRIEGVDAPQTGEVVRINPATAAGTRSVPVYIGLDNRDPRIRAGLFAQGALAVERREGVIAVPAAAVRDAAGRSFVYRVVEGVIEERTVRPGLRDPAARAANGSTGVIEVLEGLAAGDTIVGVNLGPLRPGSRVKLGAAPAAPAAPAGPAAGAAPGAGPAASAPR</sequence>
<dbReference type="EMBL" id="JACHGB010000007">
    <property type="protein sequence ID" value="MBB5273517.1"/>
    <property type="molecule type" value="Genomic_DNA"/>
</dbReference>
<comment type="caution">
    <text evidence="5">The sequence shown here is derived from an EMBL/GenBank/DDBJ whole genome shotgun (WGS) entry which is preliminary data.</text>
</comment>